<reference evidence="3 4" key="1">
    <citation type="submission" date="2018-03" db="EMBL/GenBank/DDBJ databases">
        <title>Genomic Encyclopedia of Archaeal and Bacterial Type Strains, Phase II (KMG-II): from individual species to whole genera.</title>
        <authorList>
            <person name="Goeker M."/>
        </authorList>
    </citation>
    <scope>NUCLEOTIDE SEQUENCE [LARGE SCALE GENOMIC DNA]</scope>
    <source>
        <strain evidence="3 4">DSM 27267</strain>
    </source>
</reference>
<protein>
    <submittedName>
        <fullName evidence="3">YARHG domain-containing protein</fullName>
    </submittedName>
</protein>
<dbReference type="EMBL" id="BLAU01000001">
    <property type="protein sequence ID" value="GET22951.1"/>
    <property type="molecule type" value="Genomic_DNA"/>
</dbReference>
<comment type="caution">
    <text evidence="3">The sequence shown here is derived from an EMBL/GenBank/DDBJ whole genome shotgun (WGS) entry which is preliminary data.</text>
</comment>
<dbReference type="InterPro" id="IPR038434">
    <property type="entry name" value="YARHG_sf"/>
</dbReference>
<dbReference type="Proteomes" id="UP000240621">
    <property type="component" value="Unassembled WGS sequence"/>
</dbReference>
<evidence type="ECO:0000259" key="1">
    <source>
        <dbReference type="SMART" id="SM01324"/>
    </source>
</evidence>
<dbReference type="OrthoDB" id="1121919at2"/>
<reference evidence="2 5" key="2">
    <citation type="submission" date="2019-10" db="EMBL/GenBank/DDBJ databases">
        <title>Prolixibacter strains distinguished by the presence of nitrate reductase genes were adept at nitrate-dependent anaerobic corrosion of metallic iron and carbon steel.</title>
        <authorList>
            <person name="Iino T."/>
            <person name="Shono N."/>
            <person name="Ito K."/>
            <person name="Nakamura R."/>
            <person name="Sueoka K."/>
            <person name="Harayama S."/>
            <person name="Ohkuma M."/>
        </authorList>
    </citation>
    <scope>NUCLEOTIDE SEQUENCE [LARGE SCALE GENOMIC DNA]</scope>
    <source>
        <strain evidence="2 5">MIC1-1</strain>
    </source>
</reference>
<dbReference type="SMART" id="SM01324">
    <property type="entry name" value="YARHG"/>
    <property type="match status" value="1"/>
</dbReference>
<dbReference type="Gene3D" id="1.20.58.1690">
    <property type="match status" value="1"/>
</dbReference>
<evidence type="ECO:0000313" key="3">
    <source>
        <dbReference type="EMBL" id="PSK82300.1"/>
    </source>
</evidence>
<name>A0A2P8CBE9_9BACT</name>
<feature type="domain" description="YARHG" evidence="1">
    <location>
        <begin position="197"/>
        <end position="276"/>
    </location>
</feature>
<keyword evidence="5" id="KW-1185">Reference proteome</keyword>
<evidence type="ECO:0000313" key="2">
    <source>
        <dbReference type="EMBL" id="GET22951.1"/>
    </source>
</evidence>
<sequence length="278" mass="31852">MKRLFGKGVIQTIVFGLLIFASLETFAQPLRPLDTLSTFGKFRSYFLNHESSDEAINKERQIPVELYRKVLGNKLTNEKVPYVEAFKMFDRGKSFIFIVELGCPGDAGGYCFSYVMISTTDDGKVENSKYIGSSWGDLGGGTNSRISLINDSLLEVQDHDIENDDDGNPVKDTIDDYSYYVINNHGFRPANVSEPSDGRLYPQASLRVLTFSELKQMNEDELDVMRNEIFADHGYIFKTQKWKSYFESQSWYRPRFDDVTNKLSVVERINVERILKTS</sequence>
<evidence type="ECO:0000313" key="4">
    <source>
        <dbReference type="Proteomes" id="UP000240621"/>
    </source>
</evidence>
<proteinExistence type="predicted"/>
<accession>A0A2P8CBE9</accession>
<dbReference type="AlphaFoldDB" id="A0A2P8CBE9"/>
<dbReference type="Pfam" id="PF13308">
    <property type="entry name" value="YARHG"/>
    <property type="match status" value="1"/>
</dbReference>
<dbReference type="InterPro" id="IPR025582">
    <property type="entry name" value="YARHG_dom"/>
</dbReference>
<evidence type="ECO:0000313" key="5">
    <source>
        <dbReference type="Proteomes" id="UP000396862"/>
    </source>
</evidence>
<organism evidence="3 4">
    <name type="scientific">Prolixibacter denitrificans</name>
    <dbReference type="NCBI Taxonomy" id="1541063"/>
    <lineage>
        <taxon>Bacteria</taxon>
        <taxon>Pseudomonadati</taxon>
        <taxon>Bacteroidota</taxon>
        <taxon>Bacteroidia</taxon>
        <taxon>Marinilabiliales</taxon>
        <taxon>Prolixibacteraceae</taxon>
        <taxon>Prolixibacter</taxon>
    </lineage>
</organism>
<dbReference type="Proteomes" id="UP000396862">
    <property type="component" value="Unassembled WGS sequence"/>
</dbReference>
<dbReference type="EMBL" id="PYGC01000006">
    <property type="protein sequence ID" value="PSK82300.1"/>
    <property type="molecule type" value="Genomic_DNA"/>
</dbReference>
<dbReference type="RefSeq" id="WP_106542524.1">
    <property type="nucleotide sequence ID" value="NZ_BLAU01000001.1"/>
</dbReference>
<gene>
    <name evidence="3" type="ORF">CLV93_10644</name>
    <name evidence="2" type="ORF">JCM18694_31970</name>
</gene>